<sequence>MNTESVNFIKDHALILKEKYNESLAKINEADIKGEDSSFYKGQSLAYYDALDLIKSQVEAFGYNSKEVNLVVPEFGKQAT</sequence>
<evidence type="ECO:0000313" key="2">
    <source>
        <dbReference type="Proteomes" id="UP000068167"/>
    </source>
</evidence>
<dbReference type="RefSeq" id="WP_002737863.1">
    <property type="nucleotide sequence ID" value="NZ_CP011339.1"/>
</dbReference>
<dbReference type="PATRIC" id="fig|1638788.3.peg.5676"/>
<protein>
    <submittedName>
        <fullName evidence="1">Uncharacterized protein</fullName>
    </submittedName>
</protein>
<dbReference type="Proteomes" id="UP000068167">
    <property type="component" value="Chromosome"/>
</dbReference>
<evidence type="ECO:0000313" key="1">
    <source>
        <dbReference type="EMBL" id="AKV70452.1"/>
    </source>
</evidence>
<dbReference type="EMBL" id="CP011339">
    <property type="protein sequence ID" value="AKV70452.1"/>
    <property type="molecule type" value="Genomic_DNA"/>
</dbReference>
<organism evidence="1 2">
    <name type="scientific">Microcystis panniformis FACHB-1757</name>
    <dbReference type="NCBI Taxonomy" id="1638788"/>
    <lineage>
        <taxon>Bacteria</taxon>
        <taxon>Bacillati</taxon>
        <taxon>Cyanobacteriota</taxon>
        <taxon>Cyanophyceae</taxon>
        <taxon>Oscillatoriophycideae</taxon>
        <taxon>Chroococcales</taxon>
        <taxon>Microcystaceae</taxon>
        <taxon>Microcystis</taxon>
    </lineage>
</organism>
<accession>A0A0K1S8J4</accession>
<dbReference type="AlphaFoldDB" id="A0A0K1S8J4"/>
<gene>
    <name evidence="1" type="ORF">VL20_5632</name>
</gene>
<reference evidence="1 2" key="1">
    <citation type="journal article" date="2016" name="Stand. Genomic Sci.">
        <title>Complete genome sequence and genomic characterization of Microcystis panniformis FACHB 1757 by third-generation sequencing.</title>
        <authorList>
            <person name="Zhang J.Y."/>
            <person name="Guan R."/>
            <person name="Zhang H.J."/>
            <person name="Li H."/>
            <person name="Xiao P."/>
            <person name="Yu G.L."/>
            <person name="Du L."/>
            <person name="Cao D.M."/>
            <person name="Zhu B.C."/>
            <person name="Li R.H."/>
            <person name="Lu Z.H."/>
        </authorList>
    </citation>
    <scope>NUCLEOTIDE SEQUENCE [LARGE SCALE GENOMIC DNA]</scope>
    <source>
        <strain evidence="1 2">FACHB-1757</strain>
    </source>
</reference>
<proteinExistence type="predicted"/>
<name>A0A0K1S8J4_9CHRO</name>
<dbReference type="KEGG" id="mpk:VL20_5632"/>
<keyword evidence="2" id="KW-1185">Reference proteome</keyword>